<reference evidence="11 12" key="1">
    <citation type="submission" date="2020-07" db="EMBL/GenBank/DDBJ databases">
        <title>Halosimplex pelagicum sp. nov. and Halosimplex rubrum sp. nov., isolated from salted brown alga Laminaria, and emended description of the genus Halosimplex.</title>
        <authorList>
            <person name="Cui H."/>
        </authorList>
    </citation>
    <scope>NUCLEOTIDE SEQUENCE [LARGE SCALE GENOMIC DNA]</scope>
    <source>
        <strain evidence="11 12">R27</strain>
    </source>
</reference>
<evidence type="ECO:0000256" key="1">
    <source>
        <dbReference type="ARBA" id="ARBA00012676"/>
    </source>
</evidence>
<gene>
    <name evidence="11" type="ORF">HZS55_21180</name>
</gene>
<keyword evidence="6" id="KW-0443">Lipid metabolism</keyword>
<dbReference type="OrthoDB" id="49758at2157"/>
<dbReference type="GO" id="GO:0046474">
    <property type="term" value="P:glycerophospholipid biosynthetic process"/>
    <property type="evidence" value="ECO:0007669"/>
    <property type="project" value="UniProtKB-ARBA"/>
</dbReference>
<dbReference type="Gene3D" id="3.20.20.390">
    <property type="entry name" value="FMN-linked oxidoreductases"/>
    <property type="match status" value="1"/>
</dbReference>
<evidence type="ECO:0000256" key="4">
    <source>
        <dbReference type="ARBA" id="ARBA00022723"/>
    </source>
</evidence>
<dbReference type="RefSeq" id="WP_179909517.1">
    <property type="nucleotide sequence ID" value="NZ_CP058910.1"/>
</dbReference>
<sequence>MSLGSSLGRSLRRCVAAAGIGAETLGSLDTNPVPADWRHVTKVDPETAKLLPVAYPLYLRHTDAVSVGGSSAVTAENTEETFRLLARAPVPAFHEPSEARHVTERTRELAAFLALPEVLNGETEALVGTLGEGLAYIRDEMVPALLREKLPGPLYRLVGDPLVDFATSWLLAEAVFEAYIVQNPASAAARRSGVDESDVLSPAVARERAMVADRHLDSEVVYVEYSGTYGGDEAADVLRAVADSVNGARVWYGGGIDDREKTVEMLAAGADTVVVGDCFHDVADEEVAVCARAVEALGVAPSADEIRSWFDAEVDPAETAAARYLRTTPGVDDPVAAAERALLAALALCFGALPAAVGEEGEPAAKRADRLLSAVDPGAVTRLAAALTDGDGDGSGNADAALGDYCGRVAAALSDTDPEPQRVRHLSLSKLSVSR</sequence>
<evidence type="ECO:0000256" key="6">
    <source>
        <dbReference type="ARBA" id="ARBA00023098"/>
    </source>
</evidence>
<dbReference type="SUPFAM" id="SSF51395">
    <property type="entry name" value="FMN-linked oxidoreductases"/>
    <property type="match status" value="1"/>
</dbReference>
<evidence type="ECO:0000256" key="10">
    <source>
        <dbReference type="SAM" id="MobiDB-lite"/>
    </source>
</evidence>
<dbReference type="PANTHER" id="PTHR40029">
    <property type="match status" value="1"/>
</dbReference>
<dbReference type="InterPro" id="IPR038597">
    <property type="entry name" value="GGGP/HepGP_synthase_sf"/>
</dbReference>
<evidence type="ECO:0000256" key="8">
    <source>
        <dbReference type="ARBA" id="ARBA00023264"/>
    </source>
</evidence>
<dbReference type="GO" id="GO:0120536">
    <property type="term" value="F:heptaprenylglyceryl phosphate synthase activity"/>
    <property type="evidence" value="ECO:0007669"/>
    <property type="project" value="UniProtKB-ARBA"/>
</dbReference>
<dbReference type="InterPro" id="IPR008205">
    <property type="entry name" value="GGGP_HepGP_synthase"/>
</dbReference>
<organism evidence="11 12">
    <name type="scientific">Halosimplex rubrum</name>
    <dbReference type="NCBI Taxonomy" id="869889"/>
    <lineage>
        <taxon>Archaea</taxon>
        <taxon>Methanobacteriati</taxon>
        <taxon>Methanobacteriota</taxon>
        <taxon>Stenosarchaea group</taxon>
        <taxon>Halobacteria</taxon>
        <taxon>Halobacteriales</taxon>
        <taxon>Haloarculaceae</taxon>
        <taxon>Halosimplex</taxon>
    </lineage>
</organism>
<evidence type="ECO:0000313" key="12">
    <source>
        <dbReference type="Proteomes" id="UP000509667"/>
    </source>
</evidence>
<evidence type="ECO:0000256" key="3">
    <source>
        <dbReference type="ARBA" id="ARBA00022679"/>
    </source>
</evidence>
<dbReference type="AlphaFoldDB" id="A0A7D5TPD4"/>
<dbReference type="NCBIfam" id="NF003199">
    <property type="entry name" value="PRK04169.1-3"/>
    <property type="match status" value="1"/>
</dbReference>
<evidence type="ECO:0000256" key="7">
    <source>
        <dbReference type="ARBA" id="ARBA00023209"/>
    </source>
</evidence>
<dbReference type="EMBL" id="CP058910">
    <property type="protein sequence ID" value="QLH79652.1"/>
    <property type="molecule type" value="Genomic_DNA"/>
</dbReference>
<accession>A0A7D5TPD4</accession>
<comment type="catalytic activity">
    <reaction evidence="9">
        <text>sn-glycerol 1-phosphate + (2E,6E,10E)-geranylgeranyl diphosphate = sn-3-O-(geranylgeranyl)glycerol 1-phosphate + diphosphate</text>
        <dbReference type="Rhea" id="RHEA:23404"/>
        <dbReference type="ChEBI" id="CHEBI:33019"/>
        <dbReference type="ChEBI" id="CHEBI:57677"/>
        <dbReference type="ChEBI" id="CHEBI:57685"/>
        <dbReference type="ChEBI" id="CHEBI:58756"/>
        <dbReference type="EC" id="2.5.1.41"/>
    </reaction>
</comment>
<keyword evidence="8" id="KW-1208">Phospholipid metabolism</keyword>
<dbReference type="GeneID" id="56080433"/>
<dbReference type="PANTHER" id="PTHR40029:SF2">
    <property type="entry name" value="HEPTAPRENYLGLYCERYL PHOSPHATE SYNTHASE"/>
    <property type="match status" value="1"/>
</dbReference>
<keyword evidence="12" id="KW-1185">Reference proteome</keyword>
<keyword evidence="2" id="KW-0444">Lipid biosynthesis</keyword>
<proteinExistence type="predicted"/>
<keyword evidence="7" id="KW-0594">Phospholipid biosynthesis</keyword>
<evidence type="ECO:0000256" key="5">
    <source>
        <dbReference type="ARBA" id="ARBA00022842"/>
    </source>
</evidence>
<evidence type="ECO:0000313" key="11">
    <source>
        <dbReference type="EMBL" id="QLH79652.1"/>
    </source>
</evidence>
<keyword evidence="5" id="KW-0460">Magnesium</keyword>
<dbReference type="InterPro" id="IPR039074">
    <property type="entry name" value="GGGP/HepGP_synthase_I"/>
</dbReference>
<name>A0A7D5TPD4_9EURY</name>
<keyword evidence="4" id="KW-0479">Metal-binding</keyword>
<dbReference type="GO" id="GO:0047294">
    <property type="term" value="F:phosphoglycerol geranylgeranyltransferase activity"/>
    <property type="evidence" value="ECO:0007669"/>
    <property type="project" value="UniProtKB-EC"/>
</dbReference>
<dbReference type="EC" id="2.5.1.41" evidence="1"/>
<dbReference type="GO" id="GO:0046872">
    <property type="term" value="F:metal ion binding"/>
    <property type="evidence" value="ECO:0007669"/>
    <property type="project" value="UniProtKB-KW"/>
</dbReference>
<protein>
    <recommendedName>
        <fullName evidence="1">phosphoglycerol geranylgeranyltransferase</fullName>
        <ecNumber evidence="1">2.5.1.41</ecNumber>
    </recommendedName>
</protein>
<feature type="region of interest" description="Disordered" evidence="10">
    <location>
        <begin position="416"/>
        <end position="435"/>
    </location>
</feature>
<evidence type="ECO:0000256" key="2">
    <source>
        <dbReference type="ARBA" id="ARBA00022516"/>
    </source>
</evidence>
<dbReference type="KEGG" id="hrr:HZS55_21180"/>
<dbReference type="Pfam" id="PF01884">
    <property type="entry name" value="PcrB"/>
    <property type="match status" value="2"/>
</dbReference>
<dbReference type="Proteomes" id="UP000509667">
    <property type="component" value="Chromosome"/>
</dbReference>
<keyword evidence="3 11" id="KW-0808">Transferase</keyword>
<evidence type="ECO:0000256" key="9">
    <source>
        <dbReference type="ARBA" id="ARBA00047288"/>
    </source>
</evidence>